<dbReference type="RefSeq" id="WP_096366175.1">
    <property type="nucleotide sequence ID" value="NZ_AP018052.1"/>
</dbReference>
<evidence type="ECO:0000256" key="1">
    <source>
        <dbReference type="SAM" id="Phobius"/>
    </source>
</evidence>
<dbReference type="GO" id="GO:0016740">
    <property type="term" value="F:transferase activity"/>
    <property type="evidence" value="ECO:0007669"/>
    <property type="project" value="UniProtKB-KW"/>
</dbReference>
<evidence type="ECO:0000313" key="3">
    <source>
        <dbReference type="EMBL" id="BAZ94043.1"/>
    </source>
</evidence>
<dbReference type="OrthoDB" id="9799383at2"/>
<dbReference type="Pfam" id="PF11127">
    <property type="entry name" value="YgaP-like_TM"/>
    <property type="match status" value="1"/>
</dbReference>
<proteinExistence type="predicted"/>
<name>A0A1Z4VRD2_9GAMM</name>
<keyword evidence="1" id="KW-0472">Membrane</keyword>
<keyword evidence="1" id="KW-1133">Transmembrane helix</keyword>
<organism evidence="3 4">
    <name type="scientific">Thiohalobacter thiocyanaticus</name>
    <dbReference type="NCBI Taxonomy" id="585455"/>
    <lineage>
        <taxon>Bacteria</taxon>
        <taxon>Pseudomonadati</taxon>
        <taxon>Pseudomonadota</taxon>
        <taxon>Gammaproteobacteria</taxon>
        <taxon>Thiohalobacterales</taxon>
        <taxon>Thiohalobacteraceae</taxon>
        <taxon>Thiohalobacter</taxon>
    </lineage>
</organism>
<evidence type="ECO:0000313" key="4">
    <source>
        <dbReference type="Proteomes" id="UP000218765"/>
    </source>
</evidence>
<reference evidence="3 4" key="1">
    <citation type="submission" date="2017-05" db="EMBL/GenBank/DDBJ databases">
        <title>Thiocyanate degradation by Thiohalobacter thiocyanaticus FOKN1.</title>
        <authorList>
            <person name="Oshiki M."/>
            <person name="Fukushima T."/>
            <person name="Kawano S."/>
            <person name="Nakagawa J."/>
        </authorList>
    </citation>
    <scope>NUCLEOTIDE SEQUENCE [LARGE SCALE GENOMIC DNA]</scope>
    <source>
        <strain evidence="3 4">FOKN1</strain>
    </source>
</reference>
<dbReference type="KEGG" id="ttc:FOKN1_1655"/>
<keyword evidence="3" id="KW-0808">Transferase</keyword>
<dbReference type="Gene3D" id="6.10.140.1340">
    <property type="match status" value="1"/>
</dbReference>
<protein>
    <submittedName>
        <fullName evidence="3">Rhodanese-related sulfurtransferase</fullName>
    </submittedName>
</protein>
<accession>A0A1Z4VRD2</accession>
<dbReference type="InterPro" id="IPR021309">
    <property type="entry name" value="YgaP-like_TM"/>
</dbReference>
<feature type="transmembrane region" description="Helical" evidence="1">
    <location>
        <begin position="32"/>
        <end position="52"/>
    </location>
</feature>
<keyword evidence="1" id="KW-0812">Transmembrane</keyword>
<gene>
    <name evidence="3" type="ORF">FOKN1_1655</name>
</gene>
<keyword evidence="4" id="KW-1185">Reference proteome</keyword>
<sequence>MSIDRIVLAFAGAMVLLSLVLAQLHSPYWLWLTAFVGANLLQSAFTGFCPLARIVRALGAKPGQAFQ</sequence>
<dbReference type="AlphaFoldDB" id="A0A1Z4VRD2"/>
<feature type="domain" description="Inner membrane protein YgaP-like transmembrane" evidence="2">
    <location>
        <begin position="2"/>
        <end position="55"/>
    </location>
</feature>
<evidence type="ECO:0000259" key="2">
    <source>
        <dbReference type="Pfam" id="PF11127"/>
    </source>
</evidence>
<dbReference type="Proteomes" id="UP000218765">
    <property type="component" value="Chromosome"/>
</dbReference>
<dbReference type="EMBL" id="AP018052">
    <property type="protein sequence ID" value="BAZ94043.1"/>
    <property type="molecule type" value="Genomic_DNA"/>
</dbReference>